<sequence length="118" mass="12524">MSSLDARVQPNNVRLGEQKDASSPKSTARQTERSGRVGLRAAAGEARGKESMDPGPASSALLHAAQPRAAGEERREARRARVPASDTAWIVRSGAVTELRQRRSCDGGRAFTSDGAQP</sequence>
<feature type="region of interest" description="Disordered" evidence="1">
    <location>
        <begin position="1"/>
        <end position="81"/>
    </location>
</feature>
<reference evidence="2" key="1">
    <citation type="submission" date="2023-10" db="EMBL/GenBank/DDBJ databases">
        <authorList>
            <person name="Chen Y."/>
            <person name="Shah S."/>
            <person name="Dougan E. K."/>
            <person name="Thang M."/>
            <person name="Chan C."/>
        </authorList>
    </citation>
    <scope>NUCLEOTIDE SEQUENCE [LARGE SCALE GENOMIC DNA]</scope>
</reference>
<evidence type="ECO:0000313" key="3">
    <source>
        <dbReference type="Proteomes" id="UP001189429"/>
    </source>
</evidence>
<proteinExistence type="predicted"/>
<name>A0ABN9YH57_9DINO</name>
<keyword evidence="3" id="KW-1185">Reference proteome</keyword>
<comment type="caution">
    <text evidence="2">The sequence shown here is derived from an EMBL/GenBank/DDBJ whole genome shotgun (WGS) entry which is preliminary data.</text>
</comment>
<dbReference type="EMBL" id="CAUYUJ010022665">
    <property type="protein sequence ID" value="CAK0911896.1"/>
    <property type="molecule type" value="Genomic_DNA"/>
</dbReference>
<gene>
    <name evidence="2" type="ORF">PCOR1329_LOCUS85628</name>
</gene>
<dbReference type="Proteomes" id="UP001189429">
    <property type="component" value="Unassembled WGS sequence"/>
</dbReference>
<evidence type="ECO:0000256" key="1">
    <source>
        <dbReference type="SAM" id="MobiDB-lite"/>
    </source>
</evidence>
<accession>A0ABN9YH57</accession>
<organism evidence="2 3">
    <name type="scientific">Prorocentrum cordatum</name>
    <dbReference type="NCBI Taxonomy" id="2364126"/>
    <lineage>
        <taxon>Eukaryota</taxon>
        <taxon>Sar</taxon>
        <taxon>Alveolata</taxon>
        <taxon>Dinophyceae</taxon>
        <taxon>Prorocentrales</taxon>
        <taxon>Prorocentraceae</taxon>
        <taxon>Prorocentrum</taxon>
    </lineage>
</organism>
<protein>
    <submittedName>
        <fullName evidence="2">Uncharacterized protein</fullName>
    </submittedName>
</protein>
<evidence type="ECO:0000313" key="2">
    <source>
        <dbReference type="EMBL" id="CAK0911896.1"/>
    </source>
</evidence>
<feature type="region of interest" description="Disordered" evidence="1">
    <location>
        <begin position="99"/>
        <end position="118"/>
    </location>
</feature>